<reference evidence="9 10" key="1">
    <citation type="submission" date="2020-08" db="EMBL/GenBank/DDBJ databases">
        <authorList>
            <person name="Seo M.-J."/>
        </authorList>
    </citation>
    <scope>NUCLEOTIDE SEQUENCE [LARGE SCALE GENOMIC DNA]</scope>
    <source>
        <strain evidence="9 10">KIGAM211</strain>
    </source>
</reference>
<comment type="similarity">
    <text evidence="2 8">Belongs to the 4-toluene sulfonate uptake permease (TSUP) (TC 2.A.102) family.</text>
</comment>
<feature type="transmembrane region" description="Helical" evidence="8">
    <location>
        <begin position="169"/>
        <end position="190"/>
    </location>
</feature>
<evidence type="ECO:0000256" key="4">
    <source>
        <dbReference type="ARBA" id="ARBA00022475"/>
    </source>
</evidence>
<evidence type="ECO:0000256" key="6">
    <source>
        <dbReference type="ARBA" id="ARBA00022989"/>
    </source>
</evidence>
<dbReference type="GO" id="GO:0005886">
    <property type="term" value="C:plasma membrane"/>
    <property type="evidence" value="ECO:0007669"/>
    <property type="project" value="UniProtKB-SubCell"/>
</dbReference>
<protein>
    <recommendedName>
        <fullName evidence="8">Probable membrane transporter protein</fullName>
    </recommendedName>
</protein>
<proteinExistence type="inferred from homology"/>
<dbReference type="Proteomes" id="UP000523955">
    <property type="component" value="Unassembled WGS sequence"/>
</dbReference>
<keyword evidence="7 8" id="KW-0472">Membrane</keyword>
<evidence type="ECO:0000313" key="10">
    <source>
        <dbReference type="Proteomes" id="UP000523955"/>
    </source>
</evidence>
<evidence type="ECO:0000256" key="7">
    <source>
        <dbReference type="ARBA" id="ARBA00023136"/>
    </source>
</evidence>
<comment type="subcellular location">
    <subcellularLocation>
        <location evidence="1 8">Cell membrane</location>
        <topology evidence="1 8">Multi-pass membrane protein</topology>
    </subcellularLocation>
</comment>
<dbReference type="InterPro" id="IPR002781">
    <property type="entry name" value="TM_pro_TauE-like"/>
</dbReference>
<keyword evidence="3" id="KW-0813">Transport</keyword>
<evidence type="ECO:0000256" key="3">
    <source>
        <dbReference type="ARBA" id="ARBA00022448"/>
    </source>
</evidence>
<keyword evidence="10" id="KW-1185">Reference proteome</keyword>
<keyword evidence="4 8" id="KW-1003">Cell membrane</keyword>
<dbReference type="Pfam" id="PF01925">
    <property type="entry name" value="TauE"/>
    <property type="match status" value="1"/>
</dbReference>
<accession>A0A7X0V934</accession>
<feature type="transmembrane region" description="Helical" evidence="8">
    <location>
        <begin position="144"/>
        <end position="163"/>
    </location>
</feature>
<feature type="transmembrane region" description="Helical" evidence="8">
    <location>
        <begin position="79"/>
        <end position="98"/>
    </location>
</feature>
<name>A0A7X0V934_9ACTN</name>
<sequence length="221" mass="22907">MQAVVGLGIGLVAAPVITMAEPQLMPGVLIALALLLPCVTLLHDHEDIDWPGLNWSLPSRIVGTALGVWVVSHLSERELGISVGGMVLVAVLLTWKVVTVPITRTSLSVAGFIGGVTGTATSIGGPPYALLYQHRPPHQIRSTMAVYFLIGAAISLVGLTISGDLTLHQLHACAVLLPAVVLGVVAGIPLRRRLPAHVVRPAVLVISAASAVVLVVRSLAG</sequence>
<evidence type="ECO:0000256" key="8">
    <source>
        <dbReference type="RuleBase" id="RU363041"/>
    </source>
</evidence>
<evidence type="ECO:0000256" key="1">
    <source>
        <dbReference type="ARBA" id="ARBA00004651"/>
    </source>
</evidence>
<evidence type="ECO:0000313" key="9">
    <source>
        <dbReference type="EMBL" id="MBB6626186.1"/>
    </source>
</evidence>
<feature type="transmembrane region" description="Helical" evidence="8">
    <location>
        <begin position="55"/>
        <end position="72"/>
    </location>
</feature>
<dbReference type="PANTHER" id="PTHR30269">
    <property type="entry name" value="TRANSMEMBRANE PROTEIN YFCA"/>
    <property type="match status" value="1"/>
</dbReference>
<keyword evidence="6 8" id="KW-1133">Transmembrane helix</keyword>
<organism evidence="9 10">
    <name type="scientific">Nocardioides luti</name>
    <dbReference type="NCBI Taxonomy" id="2761101"/>
    <lineage>
        <taxon>Bacteria</taxon>
        <taxon>Bacillati</taxon>
        <taxon>Actinomycetota</taxon>
        <taxon>Actinomycetes</taxon>
        <taxon>Propionibacteriales</taxon>
        <taxon>Nocardioidaceae</taxon>
        <taxon>Nocardioides</taxon>
    </lineage>
</organism>
<feature type="transmembrane region" description="Helical" evidence="8">
    <location>
        <begin position="202"/>
        <end position="220"/>
    </location>
</feature>
<gene>
    <name evidence="9" type="ORF">H5V45_02520</name>
</gene>
<keyword evidence="5 8" id="KW-0812">Transmembrane</keyword>
<evidence type="ECO:0000256" key="5">
    <source>
        <dbReference type="ARBA" id="ARBA00022692"/>
    </source>
</evidence>
<dbReference type="PANTHER" id="PTHR30269:SF37">
    <property type="entry name" value="MEMBRANE TRANSPORTER PROTEIN"/>
    <property type="match status" value="1"/>
</dbReference>
<dbReference type="InterPro" id="IPR052017">
    <property type="entry name" value="TSUP"/>
</dbReference>
<feature type="transmembrane region" description="Helical" evidence="8">
    <location>
        <begin position="110"/>
        <end position="132"/>
    </location>
</feature>
<dbReference type="AlphaFoldDB" id="A0A7X0V934"/>
<dbReference type="EMBL" id="JACKXE010000001">
    <property type="protein sequence ID" value="MBB6626186.1"/>
    <property type="molecule type" value="Genomic_DNA"/>
</dbReference>
<evidence type="ECO:0000256" key="2">
    <source>
        <dbReference type="ARBA" id="ARBA00009142"/>
    </source>
</evidence>
<comment type="caution">
    <text evidence="9">The sequence shown here is derived from an EMBL/GenBank/DDBJ whole genome shotgun (WGS) entry which is preliminary data.</text>
</comment>